<evidence type="ECO:0000256" key="2">
    <source>
        <dbReference type="ARBA" id="ARBA00022475"/>
    </source>
</evidence>
<dbReference type="EMBL" id="JAVREJ010000015">
    <property type="protein sequence ID" value="MDT0351850.1"/>
    <property type="molecule type" value="Genomic_DNA"/>
</dbReference>
<evidence type="ECO:0000256" key="3">
    <source>
        <dbReference type="ARBA" id="ARBA00022692"/>
    </source>
</evidence>
<evidence type="ECO:0000256" key="6">
    <source>
        <dbReference type="SAM" id="Phobius"/>
    </source>
</evidence>
<keyword evidence="2" id="KW-1003">Cell membrane</keyword>
<evidence type="ECO:0000313" key="7">
    <source>
        <dbReference type="EMBL" id="MDT0351850.1"/>
    </source>
</evidence>
<feature type="transmembrane region" description="Helical" evidence="6">
    <location>
        <begin position="51"/>
        <end position="69"/>
    </location>
</feature>
<accession>A0ABU2NDP5</accession>
<feature type="transmembrane region" description="Helical" evidence="6">
    <location>
        <begin position="120"/>
        <end position="141"/>
    </location>
</feature>
<dbReference type="InterPro" id="IPR010343">
    <property type="entry name" value="ArAE_1"/>
</dbReference>
<feature type="transmembrane region" description="Helical" evidence="6">
    <location>
        <begin position="148"/>
        <end position="167"/>
    </location>
</feature>
<evidence type="ECO:0000256" key="5">
    <source>
        <dbReference type="ARBA" id="ARBA00023136"/>
    </source>
</evidence>
<evidence type="ECO:0000256" key="1">
    <source>
        <dbReference type="ARBA" id="ARBA00004651"/>
    </source>
</evidence>
<keyword evidence="8" id="KW-1185">Reference proteome</keyword>
<sequence>MSRLAGSVLDRLRSTLIRRGRTPGLRTAKVTLAVVAAYMLAEVLHLSEHPIVAPLVALLVVQLTLYQSLVHGLGRVGGVLAGVAVAVLVAHFVGLTWWSLGAVVAGSIVVGKVLRLGPHLFEAPISAMLLLEVGGGGTLGLARVEEAILGALVGIAVSMLVAPPLYLQPAGEAIGELAERMARFARGFADGVRDPWSRPAADHWMGEARAVRDEVSRAELTVTRAEEAARMNPRGRRGRDAHPRFRSTLTALERCHLTLRTLARAVLDRTYFVPEGEQAAAYTPVQRDALGDVLASAATAIAAVAPIAAGGEPAAAARLQVEECLAELDDRRTRLAGLLAVDPTVDEAAWSQHGSLLAAVDRLRVEIAAAAREVEPTVHSEAPLAKQVRRWVDSMEAATSRLAD</sequence>
<keyword evidence="4 6" id="KW-1133">Transmembrane helix</keyword>
<name>A0ABU2NDP5_9PSEU</name>
<dbReference type="Proteomes" id="UP001183202">
    <property type="component" value="Unassembled WGS sequence"/>
</dbReference>
<comment type="caution">
    <text evidence="7">The sequence shown here is derived from an EMBL/GenBank/DDBJ whole genome shotgun (WGS) entry which is preliminary data.</text>
</comment>
<dbReference type="Pfam" id="PF06081">
    <property type="entry name" value="ArAE_1"/>
    <property type="match status" value="1"/>
</dbReference>
<feature type="transmembrane region" description="Helical" evidence="6">
    <location>
        <begin position="76"/>
        <end position="100"/>
    </location>
</feature>
<comment type="subcellular location">
    <subcellularLocation>
        <location evidence="1">Cell membrane</location>
        <topology evidence="1">Multi-pass membrane protein</topology>
    </subcellularLocation>
</comment>
<evidence type="ECO:0000313" key="8">
    <source>
        <dbReference type="Proteomes" id="UP001183202"/>
    </source>
</evidence>
<dbReference type="RefSeq" id="WP_311558332.1">
    <property type="nucleotide sequence ID" value="NZ_JAVREJ010000015.1"/>
</dbReference>
<keyword evidence="5 6" id="KW-0472">Membrane</keyword>
<keyword evidence="3 6" id="KW-0812">Transmembrane</keyword>
<organism evidence="7 8">
    <name type="scientific">Pseudonocardia charpentierae</name>
    <dbReference type="NCBI Taxonomy" id="3075545"/>
    <lineage>
        <taxon>Bacteria</taxon>
        <taxon>Bacillati</taxon>
        <taxon>Actinomycetota</taxon>
        <taxon>Actinomycetes</taxon>
        <taxon>Pseudonocardiales</taxon>
        <taxon>Pseudonocardiaceae</taxon>
        <taxon>Pseudonocardia</taxon>
    </lineage>
</organism>
<gene>
    <name evidence="7" type="ORF">RM445_20195</name>
</gene>
<reference evidence="8" key="1">
    <citation type="submission" date="2023-07" db="EMBL/GenBank/DDBJ databases">
        <title>30 novel species of actinomycetes from the DSMZ collection.</title>
        <authorList>
            <person name="Nouioui I."/>
        </authorList>
    </citation>
    <scope>NUCLEOTIDE SEQUENCE [LARGE SCALE GENOMIC DNA]</scope>
    <source>
        <strain evidence="8">DSM 45834</strain>
    </source>
</reference>
<proteinExistence type="predicted"/>
<protein>
    <submittedName>
        <fullName evidence="7">Aromatic acid exporter family protein</fullName>
    </submittedName>
</protein>
<feature type="transmembrane region" description="Helical" evidence="6">
    <location>
        <begin position="27"/>
        <end position="45"/>
    </location>
</feature>
<evidence type="ECO:0000256" key="4">
    <source>
        <dbReference type="ARBA" id="ARBA00022989"/>
    </source>
</evidence>